<organism evidence="1 2">
    <name type="scientific">Eretmocerus hayati</name>
    <dbReference type="NCBI Taxonomy" id="131215"/>
    <lineage>
        <taxon>Eukaryota</taxon>
        <taxon>Metazoa</taxon>
        <taxon>Ecdysozoa</taxon>
        <taxon>Arthropoda</taxon>
        <taxon>Hexapoda</taxon>
        <taxon>Insecta</taxon>
        <taxon>Pterygota</taxon>
        <taxon>Neoptera</taxon>
        <taxon>Endopterygota</taxon>
        <taxon>Hymenoptera</taxon>
        <taxon>Apocrita</taxon>
        <taxon>Proctotrupomorpha</taxon>
        <taxon>Chalcidoidea</taxon>
        <taxon>Aphelinidae</taxon>
        <taxon>Aphelininae</taxon>
        <taxon>Eretmocerus</taxon>
    </lineage>
</organism>
<dbReference type="Proteomes" id="UP001239111">
    <property type="component" value="Chromosome 4"/>
</dbReference>
<evidence type="ECO:0000313" key="1">
    <source>
        <dbReference type="EMBL" id="KAJ8666742.1"/>
    </source>
</evidence>
<sequence length="146" mass="16653">MQQETGSMREWAAEENRGVRDFLGEAFLNSSGRLHPGPYKFHHEWIFPPDGMNDACDFQVLTSMQQETGSMSEWAAEENRGVRDFLGEAFLNSSGRLHPGPYKFSMDSLTRWDSGRAGSRVNQVEKNFCPWRDSIEHPTIPNEIVS</sequence>
<accession>A0ACC2N6N9</accession>
<protein>
    <submittedName>
        <fullName evidence="1">Uncharacterized protein</fullName>
    </submittedName>
</protein>
<dbReference type="EMBL" id="CM056744">
    <property type="protein sequence ID" value="KAJ8666742.1"/>
    <property type="molecule type" value="Genomic_DNA"/>
</dbReference>
<reference evidence="1" key="1">
    <citation type="submission" date="2023-04" db="EMBL/GenBank/DDBJ databases">
        <title>A chromosome-level genome assembly of the parasitoid wasp Eretmocerus hayati.</title>
        <authorList>
            <person name="Zhong Y."/>
            <person name="Liu S."/>
            <person name="Liu Y."/>
        </authorList>
    </citation>
    <scope>NUCLEOTIDE SEQUENCE</scope>
    <source>
        <strain evidence="1">ZJU_SS_LIU_2023</strain>
    </source>
</reference>
<comment type="caution">
    <text evidence="1">The sequence shown here is derived from an EMBL/GenBank/DDBJ whole genome shotgun (WGS) entry which is preliminary data.</text>
</comment>
<proteinExistence type="predicted"/>
<keyword evidence="2" id="KW-1185">Reference proteome</keyword>
<name>A0ACC2N6N9_9HYME</name>
<gene>
    <name evidence="1" type="ORF">QAD02_008404</name>
</gene>
<evidence type="ECO:0000313" key="2">
    <source>
        <dbReference type="Proteomes" id="UP001239111"/>
    </source>
</evidence>